<keyword evidence="4" id="KW-1185">Reference proteome</keyword>
<reference evidence="3 4" key="1">
    <citation type="journal article" date="2020" name="BMC Genomics">
        <title>Intraspecific diversification of the crop wild relative Brassica cretica Lam. using demographic model selection.</title>
        <authorList>
            <person name="Kioukis A."/>
            <person name="Michalopoulou V.A."/>
            <person name="Briers L."/>
            <person name="Pirintsos S."/>
            <person name="Studholme D.J."/>
            <person name="Pavlidis P."/>
            <person name="Sarris P.F."/>
        </authorList>
    </citation>
    <scope>NUCLEOTIDE SEQUENCE [LARGE SCALE GENOMIC DNA]</scope>
    <source>
        <strain evidence="4">cv. PFS-1207/04</strain>
    </source>
</reference>
<accession>A0ABQ7D9Z0</accession>
<evidence type="ECO:0000256" key="1">
    <source>
        <dbReference type="SAM" id="MobiDB-lite"/>
    </source>
</evidence>
<dbReference type="PANTHER" id="PTHR47074:SF11">
    <property type="entry name" value="REVERSE TRANSCRIPTASE-LIKE PROTEIN"/>
    <property type="match status" value="1"/>
</dbReference>
<dbReference type="InterPro" id="IPR052929">
    <property type="entry name" value="RNase_H-like_EbsB-rel"/>
</dbReference>
<evidence type="ECO:0000313" key="3">
    <source>
        <dbReference type="EMBL" id="KAF3568397.1"/>
    </source>
</evidence>
<protein>
    <recommendedName>
        <fullName evidence="2">RNase H type-1 domain-containing protein</fullName>
    </recommendedName>
</protein>
<feature type="compositionally biased region" description="Low complexity" evidence="1">
    <location>
        <begin position="81"/>
        <end position="90"/>
    </location>
</feature>
<dbReference type="Pfam" id="PF13456">
    <property type="entry name" value="RVT_3"/>
    <property type="match status" value="1"/>
</dbReference>
<proteinExistence type="predicted"/>
<dbReference type="Gene3D" id="3.30.420.10">
    <property type="entry name" value="Ribonuclease H-like superfamily/Ribonuclease H"/>
    <property type="match status" value="1"/>
</dbReference>
<dbReference type="InterPro" id="IPR002156">
    <property type="entry name" value="RNaseH_domain"/>
</dbReference>
<name>A0ABQ7D9Z0_BRACR</name>
<gene>
    <name evidence="3" type="ORF">DY000_02014215</name>
</gene>
<dbReference type="PANTHER" id="PTHR47074">
    <property type="entry name" value="BNAC02G40300D PROTEIN"/>
    <property type="match status" value="1"/>
</dbReference>
<feature type="compositionally biased region" description="Basic residues" evidence="1">
    <location>
        <begin position="92"/>
        <end position="106"/>
    </location>
</feature>
<comment type="caution">
    <text evidence="3">The sequence shown here is derived from an EMBL/GenBank/DDBJ whole genome shotgun (WGS) entry which is preliminary data.</text>
</comment>
<organism evidence="3 4">
    <name type="scientific">Brassica cretica</name>
    <name type="common">Mustard</name>
    <dbReference type="NCBI Taxonomy" id="69181"/>
    <lineage>
        <taxon>Eukaryota</taxon>
        <taxon>Viridiplantae</taxon>
        <taxon>Streptophyta</taxon>
        <taxon>Embryophyta</taxon>
        <taxon>Tracheophyta</taxon>
        <taxon>Spermatophyta</taxon>
        <taxon>Magnoliopsida</taxon>
        <taxon>eudicotyledons</taxon>
        <taxon>Gunneridae</taxon>
        <taxon>Pentapetalae</taxon>
        <taxon>rosids</taxon>
        <taxon>malvids</taxon>
        <taxon>Brassicales</taxon>
        <taxon>Brassicaceae</taxon>
        <taxon>Brassiceae</taxon>
        <taxon>Brassica</taxon>
    </lineage>
</organism>
<dbReference type="Proteomes" id="UP000266723">
    <property type="component" value="Unassembled WGS sequence"/>
</dbReference>
<dbReference type="InterPro" id="IPR036397">
    <property type="entry name" value="RNaseH_sf"/>
</dbReference>
<evidence type="ECO:0000259" key="2">
    <source>
        <dbReference type="Pfam" id="PF13456"/>
    </source>
</evidence>
<feature type="region of interest" description="Disordered" evidence="1">
    <location>
        <begin position="79"/>
        <end position="115"/>
    </location>
</feature>
<feature type="domain" description="RNase H type-1" evidence="2">
    <location>
        <begin position="389"/>
        <end position="505"/>
    </location>
</feature>
<sequence length="552" mass="63250">MKLRGMQEFKVRKGIAEEAADSAFRLTKITNDLSKGKGHIVDYLDPAVTTPKVAESSPANGEALSAPVLACSDFQMGHSSGGRVTASSSSKKNQRRRPPSWKRKTGTRPVDPQTFSTQAELSKWKKCSTSNAKVNIQRPQVELEKEICKVHPNGVLMKNLKIELGKAYREEERFWRQKCREFWLREGDQNTSYFHNCVKGRKAKNRVLMLQDDQGVEHFSEGAKGHIATEFCRELFMSSNPFDLQSLFTGFTAKVDTTCRVCNCGIETICHLLFTCPMAKDTWERSANSVFLNIYHLLEKSKKFPKNLNVNSFPWILWHLWKARNGLTFERIQYSSVSVVTRAKEEANVWFEVNFPGAEVSQIPHTIRDNFVSWSKHPTGFLKCNVGISWVSRHVNCGVAWILRDNKGKAILHSRRAFSNVESQRDAELIGLQWGVKYMVNTHQRNIIFDSSCALARDTFLNMANYMEHVLITNDIKYMLCSLQDWSFHHSDQRKNTIAQDIAESVTSERRYQFYIAFGAPSWLSRRVESEAGAWMARRPSLCFYAFSICVY</sequence>
<dbReference type="EMBL" id="QGKV02000759">
    <property type="protein sequence ID" value="KAF3568397.1"/>
    <property type="molecule type" value="Genomic_DNA"/>
</dbReference>
<evidence type="ECO:0000313" key="4">
    <source>
        <dbReference type="Proteomes" id="UP000266723"/>
    </source>
</evidence>